<feature type="compositionally biased region" description="Basic and acidic residues" evidence="1">
    <location>
        <begin position="1038"/>
        <end position="1056"/>
    </location>
</feature>
<evidence type="ECO:0000313" key="3">
    <source>
        <dbReference type="Proteomes" id="UP000001798"/>
    </source>
</evidence>
<feature type="compositionally biased region" description="Acidic residues" evidence="1">
    <location>
        <begin position="1226"/>
        <end position="1240"/>
    </location>
</feature>
<dbReference type="KEGG" id="bfu:BCIN_03g03490"/>
<feature type="compositionally biased region" description="Polar residues" evidence="1">
    <location>
        <begin position="45"/>
        <end position="65"/>
    </location>
</feature>
<feature type="region of interest" description="Disordered" evidence="1">
    <location>
        <begin position="727"/>
        <end position="762"/>
    </location>
</feature>
<feature type="region of interest" description="Disordered" evidence="1">
    <location>
        <begin position="1022"/>
        <end position="1136"/>
    </location>
</feature>
<feature type="compositionally biased region" description="Polar residues" evidence="1">
    <location>
        <begin position="536"/>
        <end position="549"/>
    </location>
</feature>
<feature type="compositionally biased region" description="Acidic residues" evidence="1">
    <location>
        <begin position="1120"/>
        <end position="1136"/>
    </location>
</feature>
<reference evidence="2 3" key="3">
    <citation type="journal article" date="2017" name="Mol. Plant Pathol.">
        <title>A gapless genome sequence of the fungus Botrytis cinerea.</title>
        <authorList>
            <person name="Van Kan J.A."/>
            <person name="Stassen J.H."/>
            <person name="Mosbach A."/>
            <person name="Van Der Lee T.A."/>
            <person name="Faino L."/>
            <person name="Farmer A.D."/>
            <person name="Papasotiriou D.G."/>
            <person name="Zhou S."/>
            <person name="Seidl M.F."/>
            <person name="Cottam E."/>
            <person name="Edel D."/>
            <person name="Hahn M."/>
            <person name="Schwartz D.C."/>
            <person name="Dietrich R.A."/>
            <person name="Widdison S."/>
            <person name="Scalliet G."/>
        </authorList>
    </citation>
    <scope>NUCLEOTIDE SEQUENCE [LARGE SCALE GENOMIC DNA]</scope>
    <source>
        <strain evidence="2 3">B05.10</strain>
    </source>
</reference>
<feature type="compositionally biased region" description="Basic and acidic residues" evidence="1">
    <location>
        <begin position="132"/>
        <end position="160"/>
    </location>
</feature>
<dbReference type="OrthoDB" id="3559158at2759"/>
<organism evidence="2 3">
    <name type="scientific">Botryotinia fuckeliana (strain B05.10)</name>
    <name type="common">Noble rot fungus</name>
    <name type="synonym">Botrytis cinerea</name>
    <dbReference type="NCBI Taxonomy" id="332648"/>
    <lineage>
        <taxon>Eukaryota</taxon>
        <taxon>Fungi</taxon>
        <taxon>Dikarya</taxon>
        <taxon>Ascomycota</taxon>
        <taxon>Pezizomycotina</taxon>
        <taxon>Leotiomycetes</taxon>
        <taxon>Helotiales</taxon>
        <taxon>Sclerotiniaceae</taxon>
        <taxon>Botrytis</taxon>
    </lineage>
</organism>
<feature type="compositionally biased region" description="Acidic residues" evidence="1">
    <location>
        <begin position="1081"/>
        <end position="1109"/>
    </location>
</feature>
<reference evidence="2 3" key="1">
    <citation type="journal article" date="2011" name="PLoS Genet.">
        <title>Genomic analysis of the necrotrophic fungal pathogens Sclerotinia sclerotiorum and Botrytis cinerea.</title>
        <authorList>
            <person name="Amselem J."/>
            <person name="Cuomo C.A."/>
            <person name="van Kan J.A."/>
            <person name="Viaud M."/>
            <person name="Benito E.P."/>
            <person name="Couloux A."/>
            <person name="Coutinho P.M."/>
            <person name="de Vries R.P."/>
            <person name="Dyer P.S."/>
            <person name="Fillinger S."/>
            <person name="Fournier E."/>
            <person name="Gout L."/>
            <person name="Hahn M."/>
            <person name="Kohn L."/>
            <person name="Lapalu N."/>
            <person name="Plummer K.M."/>
            <person name="Pradier J.M."/>
            <person name="Quevillon E."/>
            <person name="Sharon A."/>
            <person name="Simon A."/>
            <person name="ten Have A."/>
            <person name="Tudzynski B."/>
            <person name="Tudzynski P."/>
            <person name="Wincker P."/>
            <person name="Andrew M."/>
            <person name="Anthouard V."/>
            <person name="Beever R.E."/>
            <person name="Beffa R."/>
            <person name="Benoit I."/>
            <person name="Bouzid O."/>
            <person name="Brault B."/>
            <person name="Chen Z."/>
            <person name="Choquer M."/>
            <person name="Collemare J."/>
            <person name="Cotton P."/>
            <person name="Danchin E.G."/>
            <person name="Da Silva C."/>
            <person name="Gautier A."/>
            <person name="Giraud C."/>
            <person name="Giraud T."/>
            <person name="Gonzalez C."/>
            <person name="Grossetete S."/>
            <person name="Guldener U."/>
            <person name="Henrissat B."/>
            <person name="Howlett B.J."/>
            <person name="Kodira C."/>
            <person name="Kretschmer M."/>
            <person name="Lappartient A."/>
            <person name="Leroch M."/>
            <person name="Levis C."/>
            <person name="Mauceli E."/>
            <person name="Neuveglise C."/>
            <person name="Oeser B."/>
            <person name="Pearson M."/>
            <person name="Poulain J."/>
            <person name="Poussereau N."/>
            <person name="Quesneville H."/>
            <person name="Rascle C."/>
            <person name="Schumacher J."/>
            <person name="Segurens B."/>
            <person name="Sexton A."/>
            <person name="Silva E."/>
            <person name="Sirven C."/>
            <person name="Soanes D.M."/>
            <person name="Talbot N.J."/>
            <person name="Templeton M."/>
            <person name="Yandava C."/>
            <person name="Yarden O."/>
            <person name="Zeng Q."/>
            <person name="Rollins J.A."/>
            <person name="Lebrun M.H."/>
            <person name="Dickman M."/>
        </authorList>
    </citation>
    <scope>NUCLEOTIDE SEQUENCE [LARGE SCALE GENOMIC DNA]</scope>
    <source>
        <strain evidence="2 3">B05.10</strain>
    </source>
</reference>
<feature type="compositionally biased region" description="Acidic residues" evidence="1">
    <location>
        <begin position="733"/>
        <end position="752"/>
    </location>
</feature>
<feature type="region of interest" description="Disordered" evidence="1">
    <location>
        <begin position="939"/>
        <end position="958"/>
    </location>
</feature>
<accession>A0A384JCC9</accession>
<sequence length="1283" mass="142275">MPPQETNNMTRQQKINAGIEKLKAKRAEVAEKKARDAANPPGKISASSTATSLNQAPEMSTSRISSLPRMKKHPGKSMPEVAEKKAAEEAAAAAKIQRKMAEKEEGEIDSDTEEIVYHGRMSNGNQNRKSAPFKDQKIFGRNENTNEARKTTKFKPDIKKVPPRVQKSQDLKKPEEKDQSPTKRKYFDTDSSDSEEQIAKPAKKVKTAKAGMDFENLPTKRKHSEKVETSGPVKKQKITEPTQKPVAAPVKRAPVKETKVRNNPTKNLLGFGGSRTTKKPAAPKKPVAPKKGSMQPRSVSEARNENGEKSVENVLKSVSAKIKPDDFASQSDSTTTSTIEPSKKHRYLPDVSMEDLFAEAPIVAAQPIESPQAALDNALPRSAFDKAPVKTKSSRRGPTPAQKVKAPKVEAKKESASSTSMPAMKSTRVAKPSRRKVTPAPDVDVAQPSTSIRSPLSTFSSTSNKAQPRRRGATPAPKDGVIKSLPSLIQLPTSSSAGEAQPNRRRAVPIPRVESKKQSVSSKPLTTRTPTKEAGRSTSSGITLSTSAPRNVIKKANETDRMVPAPKSPVVKKLKNTNDNMEEKSKPKKVKTTKQPKPVAKINSFLPAQLNLEAEVLPETHINEDIVSLGPKVGPSQAQRRMPQFLGFPGLQAGNPGKECLVNDFFELENAEERFKFVTPNTELSDATEAKNTTELEFERDFQLEIQNSFHADQLRSALEEAIALRAKKGESSDQDSSDEGSDEYSSGDESDEKQCKVTQRPSKPTVLYEGYNGVLQEEPFYARDRGYEKDMLDADEDKDEDEQPSTIWHIDHGKKIARPVITKSYFKESAYRISAFDQALEPAMKLYLEGKKARDAAAKEKALPPVRDPIFDDMYAYIDRCLGPRKARKAEPVMPSSIFDELEAEFDRCLEAQHEEDAAAEKEAPPPVIPRSAFDEIEEEGEFSSDERHQQDCSEGISSFSVESPAAFLESSTRDCPASSTSFEDYFRGAFFDFNDASGQGSRVIEDPFSLLDTFNFSNETEIPASQSLTSEDDDSDSTKESKDRLEEETPRSESPDSSTVSIGPYVGLGGSIGLPPLEDLQDISEDSDDCDESDDEDSEMSENDESEIIILDDTTPIESEEDEDLQATDDDEDAELYRKYRVPADLSNVEITMEPTELQLLKAKTSWELFELQKWEQENEVEVHAAFDRELLLRNMNVSRKRIANYMKVLRKYENRTVPKAEVVPEDSSDDSDDDDDEFSHPIKLSMPQVVDVIADPVDFSNVDIDTDVESNAHPFGPINW</sequence>
<reference evidence="2 3" key="2">
    <citation type="journal article" date="2012" name="Eukaryot. Cell">
        <title>Genome update of Botrytis cinerea strains B05.10 and T4.</title>
        <authorList>
            <person name="Staats M."/>
            <person name="van Kan J.A."/>
        </authorList>
    </citation>
    <scope>NUCLEOTIDE SEQUENCE [LARGE SCALE GENOMIC DNA]</scope>
    <source>
        <strain evidence="2 3">B05.10</strain>
    </source>
</reference>
<evidence type="ECO:0000256" key="1">
    <source>
        <dbReference type="SAM" id="MobiDB-lite"/>
    </source>
</evidence>
<feature type="region of interest" description="Disordered" evidence="1">
    <location>
        <begin position="1222"/>
        <end position="1244"/>
    </location>
</feature>
<feature type="compositionally biased region" description="Polar residues" evidence="1">
    <location>
        <begin position="518"/>
        <end position="529"/>
    </location>
</feature>
<dbReference type="GeneID" id="5441294"/>
<feature type="compositionally biased region" description="Basic and acidic residues" evidence="1">
    <location>
        <begin position="300"/>
        <end position="311"/>
    </location>
</feature>
<feature type="region of interest" description="Disordered" evidence="1">
    <location>
        <begin position="23"/>
        <end position="347"/>
    </location>
</feature>
<dbReference type="RefSeq" id="XP_001560549.1">
    <property type="nucleotide sequence ID" value="XM_001560499.2"/>
</dbReference>
<feature type="compositionally biased region" description="Acidic residues" evidence="1">
    <location>
        <begin position="104"/>
        <end position="114"/>
    </location>
</feature>
<name>A0A384JCC9_BOTFB</name>
<keyword evidence="3" id="KW-1185">Reference proteome</keyword>
<feature type="compositionally biased region" description="Basic and acidic residues" evidence="1">
    <location>
        <begin position="167"/>
        <end position="188"/>
    </location>
</feature>
<dbReference type="VEuPathDB" id="FungiDB:Bcin03g03490"/>
<proteinExistence type="predicted"/>
<dbReference type="OMA" id="AHPFGPI"/>
<feature type="compositionally biased region" description="Basic and acidic residues" evidence="1">
    <location>
        <begin position="23"/>
        <end position="36"/>
    </location>
</feature>
<feature type="compositionally biased region" description="Polar residues" evidence="1">
    <location>
        <begin position="328"/>
        <end position="340"/>
    </location>
</feature>
<dbReference type="EMBL" id="CP009807">
    <property type="protein sequence ID" value="ATZ48101.1"/>
    <property type="molecule type" value="Genomic_DNA"/>
</dbReference>
<evidence type="ECO:0000313" key="2">
    <source>
        <dbReference type="EMBL" id="ATZ48101.1"/>
    </source>
</evidence>
<feature type="compositionally biased region" description="Polar residues" evidence="1">
    <location>
        <begin position="447"/>
        <end position="466"/>
    </location>
</feature>
<feature type="region of interest" description="Disordered" evidence="1">
    <location>
        <begin position="373"/>
        <end position="597"/>
    </location>
</feature>
<protein>
    <submittedName>
        <fullName evidence="2">Uncharacterized protein</fullName>
    </submittedName>
</protein>
<gene>
    <name evidence="2" type="ORF">BCIN_03g03490</name>
</gene>
<dbReference type="Proteomes" id="UP000001798">
    <property type="component" value="Chromosome 3"/>
</dbReference>